<gene>
    <name evidence="2" type="ORF">ACFO6Q_06295</name>
</gene>
<dbReference type="Proteomes" id="UP001595886">
    <property type="component" value="Unassembled WGS sequence"/>
</dbReference>
<feature type="transmembrane region" description="Helical" evidence="1">
    <location>
        <begin position="339"/>
        <end position="357"/>
    </location>
</feature>
<evidence type="ECO:0000313" key="3">
    <source>
        <dbReference type="Proteomes" id="UP001595886"/>
    </source>
</evidence>
<evidence type="ECO:0008006" key="4">
    <source>
        <dbReference type="Google" id="ProtNLM"/>
    </source>
</evidence>
<evidence type="ECO:0000256" key="1">
    <source>
        <dbReference type="SAM" id="Phobius"/>
    </source>
</evidence>
<feature type="transmembrane region" description="Helical" evidence="1">
    <location>
        <begin position="118"/>
        <end position="138"/>
    </location>
</feature>
<keyword evidence="1" id="KW-0812">Transmembrane</keyword>
<dbReference type="EMBL" id="JBHSHD010000006">
    <property type="protein sequence ID" value="MFC4819924.1"/>
    <property type="molecule type" value="Genomic_DNA"/>
</dbReference>
<keyword evidence="1" id="KW-0472">Membrane</keyword>
<feature type="transmembrane region" description="Helical" evidence="1">
    <location>
        <begin position="60"/>
        <end position="83"/>
    </location>
</feature>
<feature type="transmembrane region" description="Helical" evidence="1">
    <location>
        <begin position="278"/>
        <end position="299"/>
    </location>
</feature>
<keyword evidence="1" id="KW-1133">Transmembrane helix</keyword>
<keyword evidence="3" id="KW-1185">Reference proteome</keyword>
<feature type="transmembrane region" description="Helical" evidence="1">
    <location>
        <begin position="144"/>
        <end position="163"/>
    </location>
</feature>
<accession>A0ABV9QTZ6</accession>
<feature type="transmembrane region" description="Helical" evidence="1">
    <location>
        <begin position="216"/>
        <end position="238"/>
    </location>
</feature>
<name>A0ABV9QTZ6_9GAMM</name>
<protein>
    <recommendedName>
        <fullName evidence="4">ABC transporter permease</fullName>
    </recommendedName>
</protein>
<feature type="transmembrane region" description="Helical" evidence="1">
    <location>
        <begin position="305"/>
        <end position="327"/>
    </location>
</feature>
<reference evidence="3" key="1">
    <citation type="journal article" date="2019" name="Int. J. Syst. Evol. Microbiol.">
        <title>The Global Catalogue of Microorganisms (GCM) 10K type strain sequencing project: providing services to taxonomists for standard genome sequencing and annotation.</title>
        <authorList>
            <consortium name="The Broad Institute Genomics Platform"/>
            <consortium name="The Broad Institute Genome Sequencing Center for Infectious Disease"/>
            <person name="Wu L."/>
            <person name="Ma J."/>
        </authorList>
    </citation>
    <scope>NUCLEOTIDE SEQUENCE [LARGE SCALE GENOMIC DNA]</scope>
    <source>
        <strain evidence="3">CCUG 30340</strain>
    </source>
</reference>
<feature type="transmembrane region" description="Helical" evidence="1">
    <location>
        <begin position="244"/>
        <end position="266"/>
    </location>
</feature>
<evidence type="ECO:0000313" key="2">
    <source>
        <dbReference type="EMBL" id="MFC4819924.1"/>
    </source>
</evidence>
<feature type="transmembrane region" description="Helical" evidence="1">
    <location>
        <begin position="35"/>
        <end position="54"/>
    </location>
</feature>
<sequence>MPSPSLQTAPAPALRLQARLLANARRRYWLRHKPLLALAGVLAVAVAWVAWRRLQADGGALLALLHDQPLAVGVAGFALAWSLTRNARRRTQQTLAKSWLATAPIDARETHAATRRAVAWRVVPPLVAIPAVLLAAMAASGADASQTLALAGAGLALGTLAGWRSGARADAVATVALPRLSARRRAASNAAGLGALARWPFARLLADANPRQHAQLVAGVLLMLPMGIPPFVAVLIVLLAASLIAAHSLLLALLATIPAAAAWTRATPLPLGTFARSLCLRSGIALAAAIAIATLLLALLGASPIAALAFAGVASAWCVTAIGHALASRHRPERARGERIAIALAMLALLGSAWWLLPVALPLLWWRDVQRARRA</sequence>
<organism evidence="2 3">
    <name type="scientific">Dokdonella ginsengisoli</name>
    <dbReference type="NCBI Taxonomy" id="363846"/>
    <lineage>
        <taxon>Bacteria</taxon>
        <taxon>Pseudomonadati</taxon>
        <taxon>Pseudomonadota</taxon>
        <taxon>Gammaproteobacteria</taxon>
        <taxon>Lysobacterales</taxon>
        <taxon>Rhodanobacteraceae</taxon>
        <taxon>Dokdonella</taxon>
    </lineage>
</organism>
<comment type="caution">
    <text evidence="2">The sequence shown here is derived from an EMBL/GenBank/DDBJ whole genome shotgun (WGS) entry which is preliminary data.</text>
</comment>
<proteinExistence type="predicted"/>
<dbReference type="RefSeq" id="WP_380019733.1">
    <property type="nucleotide sequence ID" value="NZ_JBHSHD010000006.1"/>
</dbReference>